<dbReference type="Pfam" id="PF00892">
    <property type="entry name" value="EamA"/>
    <property type="match status" value="2"/>
</dbReference>
<keyword evidence="9" id="KW-1185">Reference proteome</keyword>
<evidence type="ECO:0000313" key="8">
    <source>
        <dbReference type="EMBL" id="MFB9887449.1"/>
    </source>
</evidence>
<feature type="transmembrane region" description="Helical" evidence="6">
    <location>
        <begin position="37"/>
        <end position="58"/>
    </location>
</feature>
<evidence type="ECO:0000256" key="2">
    <source>
        <dbReference type="ARBA" id="ARBA00022475"/>
    </source>
</evidence>
<dbReference type="InterPro" id="IPR037185">
    <property type="entry name" value="EmrE-like"/>
</dbReference>
<evidence type="ECO:0000256" key="1">
    <source>
        <dbReference type="ARBA" id="ARBA00004651"/>
    </source>
</evidence>
<evidence type="ECO:0000256" key="5">
    <source>
        <dbReference type="ARBA" id="ARBA00023136"/>
    </source>
</evidence>
<accession>A0ABV5ZG04</accession>
<name>A0ABV5ZG04_9GAMM</name>
<feature type="transmembrane region" description="Helical" evidence="6">
    <location>
        <begin position="126"/>
        <end position="143"/>
    </location>
</feature>
<reference evidence="8 9" key="1">
    <citation type="submission" date="2024-09" db="EMBL/GenBank/DDBJ databases">
        <authorList>
            <person name="Sun Q."/>
            <person name="Mori K."/>
        </authorList>
    </citation>
    <scope>NUCLEOTIDE SEQUENCE [LARGE SCALE GENOMIC DNA]</scope>
    <source>
        <strain evidence="8 9">ATCC 51285</strain>
    </source>
</reference>
<feature type="transmembrane region" description="Helical" evidence="6">
    <location>
        <begin position="70"/>
        <end position="92"/>
    </location>
</feature>
<keyword evidence="5 6" id="KW-0472">Membrane</keyword>
<dbReference type="PANTHER" id="PTHR42920">
    <property type="entry name" value="OS03G0707200 PROTEIN-RELATED"/>
    <property type="match status" value="1"/>
</dbReference>
<dbReference type="InterPro" id="IPR051258">
    <property type="entry name" value="Diverse_Substrate_Transporter"/>
</dbReference>
<proteinExistence type="predicted"/>
<feature type="transmembrane region" description="Helical" evidence="6">
    <location>
        <begin position="187"/>
        <end position="204"/>
    </location>
</feature>
<evidence type="ECO:0000256" key="6">
    <source>
        <dbReference type="SAM" id="Phobius"/>
    </source>
</evidence>
<evidence type="ECO:0000313" key="9">
    <source>
        <dbReference type="Proteomes" id="UP001589628"/>
    </source>
</evidence>
<feature type="transmembrane region" description="Helical" evidence="6">
    <location>
        <begin position="98"/>
        <end position="119"/>
    </location>
</feature>
<protein>
    <submittedName>
        <fullName evidence="8">DMT family transporter</fullName>
    </submittedName>
</protein>
<keyword evidence="3 6" id="KW-0812">Transmembrane</keyword>
<dbReference type="SUPFAM" id="SSF103481">
    <property type="entry name" value="Multidrug resistance efflux transporter EmrE"/>
    <property type="match status" value="2"/>
</dbReference>
<dbReference type="RefSeq" id="WP_081414281.1">
    <property type="nucleotide sequence ID" value="NZ_JBHLZN010000005.1"/>
</dbReference>
<comment type="subcellular location">
    <subcellularLocation>
        <location evidence="1">Cell membrane</location>
        <topology evidence="1">Multi-pass membrane protein</topology>
    </subcellularLocation>
</comment>
<keyword evidence="4 6" id="KW-1133">Transmembrane helix</keyword>
<comment type="caution">
    <text evidence="8">The sequence shown here is derived from an EMBL/GenBank/DDBJ whole genome shotgun (WGS) entry which is preliminary data.</text>
</comment>
<feature type="transmembrane region" description="Helical" evidence="6">
    <location>
        <begin position="224"/>
        <end position="242"/>
    </location>
</feature>
<dbReference type="PANTHER" id="PTHR42920:SF15">
    <property type="entry name" value="MEMBRANE PROTEIN"/>
    <property type="match status" value="1"/>
</dbReference>
<feature type="transmembrane region" description="Helical" evidence="6">
    <location>
        <begin position="249"/>
        <end position="269"/>
    </location>
</feature>
<feature type="domain" description="EamA" evidence="7">
    <location>
        <begin position="8"/>
        <end position="142"/>
    </location>
</feature>
<feature type="domain" description="EamA" evidence="7">
    <location>
        <begin position="156"/>
        <end position="290"/>
    </location>
</feature>
<feature type="transmembrane region" description="Helical" evidence="6">
    <location>
        <begin position="155"/>
        <end position="175"/>
    </location>
</feature>
<dbReference type="EMBL" id="JBHLZN010000005">
    <property type="protein sequence ID" value="MFB9887449.1"/>
    <property type="molecule type" value="Genomic_DNA"/>
</dbReference>
<feature type="transmembrane region" description="Helical" evidence="6">
    <location>
        <begin position="275"/>
        <end position="292"/>
    </location>
</feature>
<evidence type="ECO:0000256" key="3">
    <source>
        <dbReference type="ARBA" id="ARBA00022692"/>
    </source>
</evidence>
<dbReference type="Proteomes" id="UP001589628">
    <property type="component" value="Unassembled WGS sequence"/>
</dbReference>
<organism evidence="8 9">
    <name type="scientific">Balneatrix alpica</name>
    <dbReference type="NCBI Taxonomy" id="75684"/>
    <lineage>
        <taxon>Bacteria</taxon>
        <taxon>Pseudomonadati</taxon>
        <taxon>Pseudomonadota</taxon>
        <taxon>Gammaproteobacteria</taxon>
        <taxon>Oceanospirillales</taxon>
        <taxon>Balneatrichaceae</taxon>
        <taxon>Balneatrix</taxon>
    </lineage>
</organism>
<evidence type="ECO:0000259" key="7">
    <source>
        <dbReference type="Pfam" id="PF00892"/>
    </source>
</evidence>
<evidence type="ECO:0000256" key="4">
    <source>
        <dbReference type="ARBA" id="ARBA00022989"/>
    </source>
</evidence>
<dbReference type="InterPro" id="IPR000620">
    <property type="entry name" value="EamA_dom"/>
</dbReference>
<keyword evidence="2" id="KW-1003">Cell membrane</keyword>
<gene>
    <name evidence="8" type="ORF">ACFFLH_13600</name>
</gene>
<sequence>MEAKRKGWAVLKLMTAMAMVGANVALGKVIIAEVSIFLFSILRFAIAVLTLLPLVFLFDSRHWSLTRGEHASLFLQAFFGVFVFHLCMLYGVQYTSAINAGILTSTLPAMVAIFSWLLLREVLRGKIVLAIVLAIVGTLILNSQVNGSEQSSAPLLGNSLILIAVAGEALYTIFAKKLSNRLSPLKMALAVNLLGFLLFLPLAWGEITLSNLLAVSAEMWGWMIYYSLTASVISLVLWYSGVRDVPAQYAGLFTAMIPVAAVLVSILLLGELMRWYHWVGGGVILASLWLGMPKRVKATKTPN</sequence>